<keyword evidence="9" id="KW-1185">Reference proteome</keyword>
<feature type="region of interest" description="Disordered" evidence="7">
    <location>
        <begin position="288"/>
        <end position="365"/>
    </location>
</feature>
<dbReference type="GO" id="GO:0005681">
    <property type="term" value="C:spliceosomal complex"/>
    <property type="evidence" value="ECO:0007669"/>
    <property type="project" value="InterPro"/>
</dbReference>
<dbReference type="AlphaFoldDB" id="A0A9P4IWU0"/>
<comment type="caution">
    <text evidence="8">The sequence shown here is derived from an EMBL/GenBank/DDBJ whole genome shotgun (WGS) entry which is preliminary data.</text>
</comment>
<dbReference type="InterPro" id="IPR040050">
    <property type="entry name" value="ZNF830-like"/>
</dbReference>
<proteinExistence type="predicted"/>
<evidence type="ECO:0000256" key="2">
    <source>
        <dbReference type="ARBA" id="ARBA00022723"/>
    </source>
</evidence>
<dbReference type="GO" id="GO:0008270">
    <property type="term" value="F:zinc ion binding"/>
    <property type="evidence" value="ECO:0007669"/>
    <property type="project" value="UniProtKB-KW"/>
</dbReference>
<dbReference type="InterPro" id="IPR036236">
    <property type="entry name" value="Znf_C2H2_sf"/>
</dbReference>
<evidence type="ECO:0000256" key="7">
    <source>
        <dbReference type="SAM" id="MobiDB-lite"/>
    </source>
</evidence>
<keyword evidence="5" id="KW-0175">Coiled coil</keyword>
<feature type="compositionally biased region" description="Basic and acidic residues" evidence="7">
    <location>
        <begin position="309"/>
        <end position="336"/>
    </location>
</feature>
<keyword evidence="4" id="KW-0862">Zinc</keyword>
<dbReference type="Proteomes" id="UP000799439">
    <property type="component" value="Unassembled WGS sequence"/>
</dbReference>
<protein>
    <recommendedName>
        <fullName evidence="10">Coiled-coil domain-containing protein 16</fullName>
    </recommendedName>
</protein>
<feature type="region of interest" description="Disordered" evidence="7">
    <location>
        <begin position="109"/>
        <end position="273"/>
    </location>
</feature>
<dbReference type="EMBL" id="ML996091">
    <property type="protein sequence ID" value="KAF2149282.1"/>
    <property type="molecule type" value="Genomic_DNA"/>
</dbReference>
<feature type="compositionally biased region" description="Low complexity" evidence="7">
    <location>
        <begin position="164"/>
        <end position="192"/>
    </location>
</feature>
<evidence type="ECO:0000313" key="8">
    <source>
        <dbReference type="EMBL" id="KAF2149282.1"/>
    </source>
</evidence>
<dbReference type="GO" id="GO:0033314">
    <property type="term" value="P:mitotic DNA replication checkpoint signaling"/>
    <property type="evidence" value="ECO:0007669"/>
    <property type="project" value="TreeGrafter"/>
</dbReference>
<evidence type="ECO:0000313" key="9">
    <source>
        <dbReference type="Proteomes" id="UP000799439"/>
    </source>
</evidence>
<dbReference type="SUPFAM" id="SSF57667">
    <property type="entry name" value="beta-beta-alpha zinc fingers"/>
    <property type="match status" value="1"/>
</dbReference>
<keyword evidence="6" id="KW-0539">Nucleus</keyword>
<keyword evidence="3" id="KW-0863">Zinc-finger</keyword>
<reference evidence="8" key="1">
    <citation type="journal article" date="2020" name="Stud. Mycol.">
        <title>101 Dothideomycetes genomes: a test case for predicting lifestyles and emergence of pathogens.</title>
        <authorList>
            <person name="Haridas S."/>
            <person name="Albert R."/>
            <person name="Binder M."/>
            <person name="Bloem J."/>
            <person name="Labutti K."/>
            <person name="Salamov A."/>
            <person name="Andreopoulos B."/>
            <person name="Baker S."/>
            <person name="Barry K."/>
            <person name="Bills G."/>
            <person name="Bluhm B."/>
            <person name="Cannon C."/>
            <person name="Castanera R."/>
            <person name="Culley D."/>
            <person name="Daum C."/>
            <person name="Ezra D."/>
            <person name="Gonzalez J."/>
            <person name="Henrissat B."/>
            <person name="Kuo A."/>
            <person name="Liang C."/>
            <person name="Lipzen A."/>
            <person name="Lutzoni F."/>
            <person name="Magnuson J."/>
            <person name="Mondo S."/>
            <person name="Nolan M."/>
            <person name="Ohm R."/>
            <person name="Pangilinan J."/>
            <person name="Park H.-J."/>
            <person name="Ramirez L."/>
            <person name="Alfaro M."/>
            <person name="Sun H."/>
            <person name="Tritt A."/>
            <person name="Yoshinaga Y."/>
            <person name="Zwiers L.-H."/>
            <person name="Turgeon B."/>
            <person name="Goodwin S."/>
            <person name="Spatafora J."/>
            <person name="Crous P."/>
            <person name="Grigoriev I."/>
        </authorList>
    </citation>
    <scope>NUCLEOTIDE SEQUENCE</scope>
    <source>
        <strain evidence="8">CBS 260.36</strain>
    </source>
</reference>
<organism evidence="8 9">
    <name type="scientific">Myriangium duriaei CBS 260.36</name>
    <dbReference type="NCBI Taxonomy" id="1168546"/>
    <lineage>
        <taxon>Eukaryota</taxon>
        <taxon>Fungi</taxon>
        <taxon>Dikarya</taxon>
        <taxon>Ascomycota</taxon>
        <taxon>Pezizomycotina</taxon>
        <taxon>Dothideomycetes</taxon>
        <taxon>Dothideomycetidae</taxon>
        <taxon>Myriangiales</taxon>
        <taxon>Myriangiaceae</taxon>
        <taxon>Myriangium</taxon>
    </lineage>
</organism>
<feature type="compositionally biased region" description="Acidic residues" evidence="7">
    <location>
        <begin position="343"/>
        <end position="359"/>
    </location>
</feature>
<evidence type="ECO:0008006" key="10">
    <source>
        <dbReference type="Google" id="ProtNLM"/>
    </source>
</evidence>
<evidence type="ECO:0000256" key="5">
    <source>
        <dbReference type="ARBA" id="ARBA00023054"/>
    </source>
</evidence>
<feature type="compositionally biased region" description="Basic and acidic residues" evidence="7">
    <location>
        <begin position="148"/>
        <end position="163"/>
    </location>
</feature>
<comment type="subcellular location">
    <subcellularLocation>
        <location evidence="1">Nucleus</location>
    </subcellularLocation>
</comment>
<evidence type="ECO:0000256" key="4">
    <source>
        <dbReference type="ARBA" id="ARBA00022833"/>
    </source>
</evidence>
<evidence type="ECO:0000256" key="6">
    <source>
        <dbReference type="ARBA" id="ARBA00023242"/>
    </source>
</evidence>
<dbReference type="PANTHER" id="PTHR13278:SF0">
    <property type="entry name" value="ZINC FINGER PROTEIN 830"/>
    <property type="match status" value="1"/>
</dbReference>
<evidence type="ECO:0000256" key="3">
    <source>
        <dbReference type="ARBA" id="ARBA00022771"/>
    </source>
</evidence>
<sequence length="365" mass="39731">MQTTLLQSSPSSANGANILQNRTSLSSNLPPLSYLERAHHDNSLTTMSDARSLLASARASQRITHPHARYSESGKLTCTLCDTLVKPESAWKTHLRTPDHARRALRAAEAAAKQNGNPRKRKADSEEDEDDDSRKRVREDDEDVDDAPAEKTVRFAPDTKDSSPADSPAPPAVEDAPTIAPSTDSPAPAVATADDDDPEWLELQRIIRETNDDSTTLEGATISAPAMTAAEVAAQAREEQSSQKERRQAEIDDEKEDAAQAMEAEFDEMEGLEERVRSLRERREALRAVENSADATGMKGGDVNGFMTDRTKSDHAGSEAVEKHDSNGHAADEHGGVESAAEVADEDDDDDEDEEDDDVWNFGAD</sequence>
<dbReference type="OrthoDB" id="77607at2759"/>
<dbReference type="GO" id="GO:0033260">
    <property type="term" value="P:nuclear DNA replication"/>
    <property type="evidence" value="ECO:0007669"/>
    <property type="project" value="TreeGrafter"/>
</dbReference>
<dbReference type="GO" id="GO:0044773">
    <property type="term" value="P:mitotic DNA damage checkpoint signaling"/>
    <property type="evidence" value="ECO:0007669"/>
    <property type="project" value="TreeGrafter"/>
</dbReference>
<feature type="compositionally biased region" description="Low complexity" evidence="7">
    <location>
        <begin position="223"/>
        <end position="235"/>
    </location>
</feature>
<name>A0A9P4IWU0_9PEZI</name>
<feature type="compositionally biased region" description="Basic and acidic residues" evidence="7">
    <location>
        <begin position="236"/>
        <end position="250"/>
    </location>
</feature>
<gene>
    <name evidence="8" type="ORF">K461DRAFT_44104</name>
</gene>
<dbReference type="GO" id="GO:0003676">
    <property type="term" value="F:nucleic acid binding"/>
    <property type="evidence" value="ECO:0007669"/>
    <property type="project" value="InterPro"/>
</dbReference>
<dbReference type="PANTHER" id="PTHR13278">
    <property type="entry name" value="ZINC FINGER PROTEIN 830"/>
    <property type="match status" value="1"/>
</dbReference>
<keyword evidence="2" id="KW-0479">Metal-binding</keyword>
<evidence type="ECO:0000256" key="1">
    <source>
        <dbReference type="ARBA" id="ARBA00004123"/>
    </source>
</evidence>
<accession>A0A9P4IWU0</accession>